<sequence length="254" mass="28325">MKKAAALLPSSIRVLLPLLCLTLALASPAQPRQGSIVYEKKLDVYRHMPKDDQNRAMIPQFQTTVYELLFKDSISVYKAMPKDEAPDPFDNNSGGMHVIFRMTGPGDDGAFYRNYSSGRLLEETILADKKYIITDTIPQQPWKLSDDTTTILNHLCKKATLTTPRGEKVVAWYTSDIPLPIGPDQFSGLPGAILQANIDEGSILISAKEIRSNVDNRELKAPSGGHLISRADYRKKRDEVFGPPDAQGRRIDRN</sequence>
<dbReference type="EMBL" id="BMJC01000003">
    <property type="protein sequence ID" value="GGB03710.1"/>
    <property type="molecule type" value="Genomic_DNA"/>
</dbReference>
<comment type="caution">
    <text evidence="2">The sequence shown here is derived from an EMBL/GenBank/DDBJ whole genome shotgun (WGS) entry which is preliminary data.</text>
</comment>
<feature type="signal peptide" evidence="1">
    <location>
        <begin position="1"/>
        <end position="26"/>
    </location>
</feature>
<accession>A0A8J2XRS0</accession>
<reference evidence="2" key="2">
    <citation type="submission" date="2020-09" db="EMBL/GenBank/DDBJ databases">
        <authorList>
            <person name="Sun Q."/>
            <person name="Zhou Y."/>
        </authorList>
    </citation>
    <scope>NUCLEOTIDE SEQUENCE</scope>
    <source>
        <strain evidence="2">CGMCC 1.15448</strain>
    </source>
</reference>
<proteinExistence type="predicted"/>
<name>A0A8J2XRS0_9BACT</name>
<dbReference type="RefSeq" id="WP_188932810.1">
    <property type="nucleotide sequence ID" value="NZ_BMJC01000003.1"/>
</dbReference>
<dbReference type="Proteomes" id="UP000607559">
    <property type="component" value="Unassembled WGS sequence"/>
</dbReference>
<evidence type="ECO:0000256" key="1">
    <source>
        <dbReference type="SAM" id="SignalP"/>
    </source>
</evidence>
<dbReference type="NCBIfam" id="TIGR01200">
    <property type="entry name" value="GLPGLI"/>
    <property type="match status" value="1"/>
</dbReference>
<protein>
    <submittedName>
        <fullName evidence="2">GLPGLI family protein</fullName>
    </submittedName>
</protein>
<feature type="chain" id="PRO_5035169602" evidence="1">
    <location>
        <begin position="27"/>
        <end position="254"/>
    </location>
</feature>
<keyword evidence="3" id="KW-1185">Reference proteome</keyword>
<reference evidence="2" key="1">
    <citation type="journal article" date="2014" name="Int. J. Syst. Evol. Microbiol.">
        <title>Complete genome sequence of Corynebacterium casei LMG S-19264T (=DSM 44701T), isolated from a smear-ripened cheese.</title>
        <authorList>
            <consortium name="US DOE Joint Genome Institute (JGI-PGF)"/>
            <person name="Walter F."/>
            <person name="Albersmeier A."/>
            <person name="Kalinowski J."/>
            <person name="Ruckert C."/>
        </authorList>
    </citation>
    <scope>NUCLEOTIDE SEQUENCE</scope>
    <source>
        <strain evidence="2">CGMCC 1.15448</strain>
    </source>
</reference>
<evidence type="ECO:0000313" key="3">
    <source>
        <dbReference type="Proteomes" id="UP000607559"/>
    </source>
</evidence>
<dbReference type="InterPro" id="IPR005901">
    <property type="entry name" value="GLPGLI"/>
</dbReference>
<keyword evidence="1" id="KW-0732">Signal</keyword>
<dbReference type="AlphaFoldDB" id="A0A8J2XRS0"/>
<evidence type="ECO:0000313" key="2">
    <source>
        <dbReference type="EMBL" id="GGB03710.1"/>
    </source>
</evidence>
<organism evidence="2 3">
    <name type="scientific">Puia dinghuensis</name>
    <dbReference type="NCBI Taxonomy" id="1792502"/>
    <lineage>
        <taxon>Bacteria</taxon>
        <taxon>Pseudomonadati</taxon>
        <taxon>Bacteroidota</taxon>
        <taxon>Chitinophagia</taxon>
        <taxon>Chitinophagales</taxon>
        <taxon>Chitinophagaceae</taxon>
        <taxon>Puia</taxon>
    </lineage>
</organism>
<dbReference type="Pfam" id="PF09697">
    <property type="entry name" value="Porph_ging"/>
    <property type="match status" value="1"/>
</dbReference>
<gene>
    <name evidence="2" type="ORF">GCM10011511_28760</name>
</gene>